<keyword evidence="6 7" id="KW-0472">Membrane</keyword>
<comment type="subcellular location">
    <subcellularLocation>
        <location evidence="7">Cell inner membrane</location>
        <topology evidence="7">Multi-pass membrane protein</topology>
    </subcellularLocation>
    <subcellularLocation>
        <location evidence="1">Cell membrane</location>
        <topology evidence="1">Multi-pass membrane protein</topology>
    </subcellularLocation>
</comment>
<keyword evidence="7" id="KW-0407">Ion channel</keyword>
<dbReference type="PANTHER" id="PTHR30221:SF18">
    <property type="entry name" value="SLL0590 PROTEIN"/>
    <property type="match status" value="1"/>
</dbReference>
<dbReference type="SUPFAM" id="SSF82689">
    <property type="entry name" value="Mechanosensitive channel protein MscS (YggB), C-terminal domain"/>
    <property type="match status" value="1"/>
</dbReference>
<keyword evidence="7" id="KW-0997">Cell inner membrane</keyword>
<evidence type="ECO:0000256" key="6">
    <source>
        <dbReference type="ARBA" id="ARBA00023136"/>
    </source>
</evidence>
<evidence type="ECO:0000256" key="1">
    <source>
        <dbReference type="ARBA" id="ARBA00004651"/>
    </source>
</evidence>
<dbReference type="InterPro" id="IPR010920">
    <property type="entry name" value="LSM_dom_sf"/>
</dbReference>
<feature type="domain" description="Mechanosensitive ion channel MscS C-terminal" evidence="10">
    <location>
        <begin position="444"/>
        <end position="526"/>
    </location>
</feature>
<dbReference type="InterPro" id="IPR023408">
    <property type="entry name" value="MscS_beta-dom_sf"/>
</dbReference>
<dbReference type="RefSeq" id="WP_343495353.1">
    <property type="nucleotide sequence ID" value="NZ_JBCPYA010000025.1"/>
</dbReference>
<proteinExistence type="inferred from homology"/>
<comment type="function">
    <text evidence="7">Mechanosensitive channel that participates in the regulation of osmotic pressure changes within the cell, opening in response to stretch forces in the membrane lipid bilayer, without the need for other proteins. Contributes to normal resistance to hypoosmotic shock. Forms an ion channel of 1.0 nanosiemens conductance with a slight preference for anions.</text>
</comment>
<comment type="caution">
    <text evidence="11">The sequence shown here is derived from an EMBL/GenBank/DDBJ whole genome shotgun (WGS) entry which is preliminary data.</text>
</comment>
<evidence type="ECO:0000256" key="7">
    <source>
        <dbReference type="RuleBase" id="RU369025"/>
    </source>
</evidence>
<dbReference type="PROSITE" id="PS51257">
    <property type="entry name" value="PROKAR_LIPOPROTEIN"/>
    <property type="match status" value="1"/>
</dbReference>
<evidence type="ECO:0000256" key="3">
    <source>
        <dbReference type="ARBA" id="ARBA00022475"/>
    </source>
</evidence>
<dbReference type="PANTHER" id="PTHR30221">
    <property type="entry name" value="SMALL-CONDUCTANCE MECHANOSENSITIVE CHANNEL"/>
    <property type="match status" value="1"/>
</dbReference>
<evidence type="ECO:0000256" key="2">
    <source>
        <dbReference type="ARBA" id="ARBA00008017"/>
    </source>
</evidence>
<feature type="transmembrane region" description="Helical" evidence="7">
    <location>
        <begin position="163"/>
        <end position="185"/>
    </location>
</feature>
<dbReference type="Pfam" id="PF21082">
    <property type="entry name" value="MS_channel_3rd"/>
    <property type="match status" value="1"/>
</dbReference>
<keyword evidence="7" id="KW-0406">Ion transport</keyword>
<keyword evidence="3" id="KW-1003">Cell membrane</keyword>
<feature type="transmembrane region" description="Helical" evidence="7">
    <location>
        <begin position="224"/>
        <end position="245"/>
    </location>
</feature>
<evidence type="ECO:0000256" key="5">
    <source>
        <dbReference type="ARBA" id="ARBA00022989"/>
    </source>
</evidence>
<keyword evidence="7" id="KW-0813">Transport</keyword>
<accession>A0ABU9WTN4</accession>
<keyword evidence="5 7" id="KW-1133">Transmembrane helix</keyword>
<dbReference type="Gene3D" id="3.30.70.100">
    <property type="match status" value="1"/>
</dbReference>
<reference evidence="11 12" key="1">
    <citation type="submission" date="2024-05" db="EMBL/GenBank/DDBJ databases">
        <title>Burkholderia sp. Nov. a novel bacteria isolated from rhizosphere soil of Camellia sinensis.</title>
        <authorList>
            <person name="Dong Y."/>
        </authorList>
    </citation>
    <scope>NUCLEOTIDE SEQUENCE [LARGE SCALE GENOMIC DNA]</scope>
    <source>
        <strain evidence="11 12">GS2Y</strain>
    </source>
</reference>
<dbReference type="SUPFAM" id="SSF50182">
    <property type="entry name" value="Sm-like ribonucleoproteins"/>
    <property type="match status" value="1"/>
</dbReference>
<protein>
    <recommendedName>
        <fullName evidence="7">Small-conductance mechanosensitive channel</fullName>
    </recommendedName>
</protein>
<feature type="transmembrane region" description="Helical" evidence="7">
    <location>
        <begin position="325"/>
        <end position="342"/>
    </location>
</feature>
<dbReference type="Gene3D" id="2.30.30.60">
    <property type="match status" value="1"/>
</dbReference>
<evidence type="ECO:0000259" key="10">
    <source>
        <dbReference type="Pfam" id="PF21082"/>
    </source>
</evidence>
<dbReference type="Pfam" id="PF00924">
    <property type="entry name" value="MS_channel_2nd"/>
    <property type="match status" value="1"/>
</dbReference>
<sequence length="566" mass="60413">MLNLKGLRGRLATAPAWLAACVRIVGAVIALAFALPGIAAAVSGPAGATAPEPAELRFAGHTVVVFRGDVAGAPPQARAARARAMLDTLPEAALTLPLETADATLGGVTGTVFRLGNHLLFVVTRDDADAASSETTEQLVAATRENLAAALAARRATLHWPNLLRGVLFSIAATFVLAAIVWVVLKMRTLLQVRLQRTLEDGLLRRTSTRFDWSGSAVQLVRQLVQLIAAFLIGLAVYAWLIFVLDRFPATEQEGARLSAFLLDLAGRIGMAVVDAVPGIVTVVVIFLLTRAVQSFVANLFRAIQGGGLAVPGVHQETIGATRRLVSIGIWVLGITFAYPYIPGSQSEVFKGLSVLLGFMVTLGSSGVVTQLMGGIVVVYARALRKGDFVKIADTTGVVLAIDALSVKIATVRNEEVTIPNAVVVNSVVVNYTTRLSGRKASVSASVTIGYDAPWRQVRAMLEEAARRTPHVPAEPEPLVLQTSLSDYYIEYSLVAPLDRPELHPRVQSDLHAHIVDVFNEHGVQIMSPHFRAQPDQSVVVPQADWYRAPASTDPARNRSTPGDAA</sequence>
<comment type="similarity">
    <text evidence="2 7">Belongs to the MscS (TC 1.A.23) family.</text>
</comment>
<comment type="caution">
    <text evidence="7">Lacks conserved residue(s) required for the propagation of feature annotation.</text>
</comment>
<evidence type="ECO:0000313" key="11">
    <source>
        <dbReference type="EMBL" id="MEN2475443.1"/>
    </source>
</evidence>
<feature type="region of interest" description="Disordered" evidence="8">
    <location>
        <begin position="547"/>
        <end position="566"/>
    </location>
</feature>
<evidence type="ECO:0000256" key="8">
    <source>
        <dbReference type="SAM" id="MobiDB-lite"/>
    </source>
</evidence>
<evidence type="ECO:0000256" key="4">
    <source>
        <dbReference type="ARBA" id="ARBA00022692"/>
    </source>
</evidence>
<comment type="subunit">
    <text evidence="7">Homoheptamer.</text>
</comment>
<organism evidence="11 12">
    <name type="scientific">Burkholderia theae</name>
    <dbReference type="NCBI Taxonomy" id="3143496"/>
    <lineage>
        <taxon>Bacteria</taxon>
        <taxon>Pseudomonadati</taxon>
        <taxon>Pseudomonadota</taxon>
        <taxon>Betaproteobacteria</taxon>
        <taxon>Burkholderiales</taxon>
        <taxon>Burkholderiaceae</taxon>
        <taxon>Burkholderia</taxon>
    </lineage>
</organism>
<evidence type="ECO:0000259" key="9">
    <source>
        <dbReference type="Pfam" id="PF00924"/>
    </source>
</evidence>
<dbReference type="InterPro" id="IPR006685">
    <property type="entry name" value="MscS_channel_2nd"/>
</dbReference>
<feature type="transmembrane region" description="Helical" evidence="7">
    <location>
        <begin position="354"/>
        <end position="381"/>
    </location>
</feature>
<name>A0ABU9WTN4_9BURK</name>
<evidence type="ECO:0000313" key="12">
    <source>
        <dbReference type="Proteomes" id="UP001466933"/>
    </source>
</evidence>
<dbReference type="InterPro" id="IPR011066">
    <property type="entry name" value="MscS_channel_C_sf"/>
</dbReference>
<keyword evidence="4 7" id="KW-0812">Transmembrane</keyword>
<dbReference type="InterPro" id="IPR049278">
    <property type="entry name" value="MS_channel_C"/>
</dbReference>
<dbReference type="InterPro" id="IPR045275">
    <property type="entry name" value="MscS_archaea/bacteria_type"/>
</dbReference>
<gene>
    <name evidence="11" type="ORF">VOI36_36680</name>
</gene>
<dbReference type="EMBL" id="JBCPYA010000025">
    <property type="protein sequence ID" value="MEN2475443.1"/>
    <property type="molecule type" value="Genomic_DNA"/>
</dbReference>
<feature type="transmembrane region" description="Helical" evidence="7">
    <location>
        <begin position="265"/>
        <end position="289"/>
    </location>
</feature>
<keyword evidence="12" id="KW-1185">Reference proteome</keyword>
<feature type="domain" description="Mechanosensitive ion channel MscS" evidence="9">
    <location>
        <begin position="368"/>
        <end position="433"/>
    </location>
</feature>
<dbReference type="Proteomes" id="UP001466933">
    <property type="component" value="Unassembled WGS sequence"/>
</dbReference>